<comment type="similarity">
    <text evidence="2 7">Belongs to the group II decarboxylase family.</text>
</comment>
<comment type="caution">
    <text evidence="8">The sequence shown here is derived from an EMBL/GenBank/DDBJ whole genome shotgun (WGS) entry which is preliminary data.</text>
</comment>
<evidence type="ECO:0000256" key="1">
    <source>
        <dbReference type="ARBA" id="ARBA00001933"/>
    </source>
</evidence>
<proteinExistence type="inferred from homology"/>
<feature type="modified residue" description="N6-(pyridoxal phosphate)lysine" evidence="6">
    <location>
        <position position="294"/>
    </location>
</feature>
<dbReference type="PANTHER" id="PTHR46101:SF2">
    <property type="entry name" value="SERINE DECARBOXYLASE"/>
    <property type="match status" value="1"/>
</dbReference>
<evidence type="ECO:0000313" key="8">
    <source>
        <dbReference type="EMBL" id="GKV30950.1"/>
    </source>
</evidence>
<dbReference type="SUPFAM" id="SSF53383">
    <property type="entry name" value="PLP-dependent transferases"/>
    <property type="match status" value="1"/>
</dbReference>
<dbReference type="Pfam" id="PF00282">
    <property type="entry name" value="Pyridoxal_deC"/>
    <property type="match status" value="1"/>
</dbReference>
<evidence type="ECO:0000256" key="5">
    <source>
        <dbReference type="ARBA" id="ARBA00023239"/>
    </source>
</evidence>
<dbReference type="NCBIfam" id="NF002748">
    <property type="entry name" value="PRK02769.1"/>
    <property type="match status" value="1"/>
</dbReference>
<dbReference type="InterPro" id="IPR015421">
    <property type="entry name" value="PyrdxlP-dep_Trfase_major"/>
</dbReference>
<name>A0AAV5L1F7_9ROSI</name>
<dbReference type="InterPro" id="IPR002129">
    <property type="entry name" value="PyrdxlP-dep_de-COase"/>
</dbReference>
<keyword evidence="9" id="KW-1185">Reference proteome</keyword>
<dbReference type="GO" id="GO:0030170">
    <property type="term" value="F:pyridoxal phosphate binding"/>
    <property type="evidence" value="ECO:0007669"/>
    <property type="project" value="InterPro"/>
</dbReference>
<dbReference type="InterPro" id="IPR015424">
    <property type="entry name" value="PyrdxlP-dep_Trfase"/>
</dbReference>
<reference evidence="8 9" key="1">
    <citation type="journal article" date="2021" name="Commun. Biol.">
        <title>The genome of Shorea leprosula (Dipterocarpaceae) highlights the ecological relevance of drought in aseasonal tropical rainforests.</title>
        <authorList>
            <person name="Ng K.K.S."/>
            <person name="Kobayashi M.J."/>
            <person name="Fawcett J.A."/>
            <person name="Hatakeyama M."/>
            <person name="Paape T."/>
            <person name="Ng C.H."/>
            <person name="Ang C.C."/>
            <person name="Tnah L.H."/>
            <person name="Lee C.T."/>
            <person name="Nishiyama T."/>
            <person name="Sese J."/>
            <person name="O'Brien M.J."/>
            <person name="Copetti D."/>
            <person name="Mohd Noor M.I."/>
            <person name="Ong R.C."/>
            <person name="Putra M."/>
            <person name="Sireger I.Z."/>
            <person name="Indrioko S."/>
            <person name="Kosugi Y."/>
            <person name="Izuno A."/>
            <person name="Isagi Y."/>
            <person name="Lee S.L."/>
            <person name="Shimizu K.K."/>
        </authorList>
    </citation>
    <scope>NUCLEOTIDE SEQUENCE [LARGE SCALE GENOMIC DNA]</scope>
    <source>
        <strain evidence="8">214</strain>
    </source>
</reference>
<evidence type="ECO:0008006" key="10">
    <source>
        <dbReference type="Google" id="ProtNLM"/>
    </source>
</evidence>
<dbReference type="GO" id="GO:0019752">
    <property type="term" value="P:carboxylic acid metabolic process"/>
    <property type="evidence" value="ECO:0007669"/>
    <property type="project" value="InterPro"/>
</dbReference>
<dbReference type="InterPro" id="IPR051151">
    <property type="entry name" value="Group_II_Decarboxylase"/>
</dbReference>
<dbReference type="EMBL" id="BPVZ01000089">
    <property type="protein sequence ID" value="GKV30950.1"/>
    <property type="molecule type" value="Genomic_DNA"/>
</dbReference>
<evidence type="ECO:0000313" key="9">
    <source>
        <dbReference type="Proteomes" id="UP001054252"/>
    </source>
</evidence>
<sequence>MNNFDPANTAQSLAVVEFSTTGFAEGVNSKRQKILSKNLELKSFAIKDFEGNKDDQEDYIANTMATYKKNLTDRSEHQLGTKADNIGYPCNLEYDYKNLNQLLCFPINNIGDPFTDGNFGIHSRPFEVGVLDWFAEFMKIEKNEYWGYVTSGGTEANHHGILTGRKMFPNGILYASKESHYSVAKAIDMFSMKWVQVETQVSGEIDYHDFKTKLLANKEFPAIVVANIGTTMKGAVDDIDLIIQTLKESGFSQNRFYIHCDGALSGIILPFMTCEEKVISFKKPIGSASISGHKFIGCPITCGILITRKDYINFHSRNIEYIAPRDATIMGSRNGHAPIFLWQALNKGGYKWIQKQVEECLKNARYLKECLSKARISAMLNEGSIIVVLERPKDEEFIRKWQLACQGNISHVLLMPHVSVEMLNTFLDELIAKRLTWYKDESILPPCLEVDIGKENCACALHKC</sequence>
<dbReference type="InterPro" id="IPR015422">
    <property type="entry name" value="PyrdxlP-dep_Trfase_small"/>
</dbReference>
<evidence type="ECO:0000256" key="4">
    <source>
        <dbReference type="ARBA" id="ARBA00022898"/>
    </source>
</evidence>
<gene>
    <name evidence="8" type="ORF">SLEP1_g39709</name>
</gene>
<dbReference type="GO" id="GO:0016831">
    <property type="term" value="F:carboxy-lyase activity"/>
    <property type="evidence" value="ECO:0007669"/>
    <property type="project" value="UniProtKB-KW"/>
</dbReference>
<keyword evidence="4 6" id="KW-0663">Pyridoxal phosphate</keyword>
<accession>A0AAV5L1F7</accession>
<dbReference type="Gene3D" id="3.40.640.10">
    <property type="entry name" value="Type I PLP-dependent aspartate aminotransferase-like (Major domain)"/>
    <property type="match status" value="1"/>
</dbReference>
<dbReference type="Proteomes" id="UP001054252">
    <property type="component" value="Unassembled WGS sequence"/>
</dbReference>
<evidence type="ECO:0000256" key="6">
    <source>
        <dbReference type="PIRSR" id="PIRSR602129-50"/>
    </source>
</evidence>
<evidence type="ECO:0000256" key="7">
    <source>
        <dbReference type="RuleBase" id="RU000382"/>
    </source>
</evidence>
<keyword evidence="5 7" id="KW-0456">Lyase</keyword>
<organism evidence="8 9">
    <name type="scientific">Rubroshorea leprosula</name>
    <dbReference type="NCBI Taxonomy" id="152421"/>
    <lineage>
        <taxon>Eukaryota</taxon>
        <taxon>Viridiplantae</taxon>
        <taxon>Streptophyta</taxon>
        <taxon>Embryophyta</taxon>
        <taxon>Tracheophyta</taxon>
        <taxon>Spermatophyta</taxon>
        <taxon>Magnoliopsida</taxon>
        <taxon>eudicotyledons</taxon>
        <taxon>Gunneridae</taxon>
        <taxon>Pentapetalae</taxon>
        <taxon>rosids</taxon>
        <taxon>malvids</taxon>
        <taxon>Malvales</taxon>
        <taxon>Dipterocarpaceae</taxon>
        <taxon>Rubroshorea</taxon>
    </lineage>
</organism>
<dbReference type="Gene3D" id="3.90.1150.10">
    <property type="entry name" value="Aspartate Aminotransferase, domain 1"/>
    <property type="match status" value="1"/>
</dbReference>
<protein>
    <recommendedName>
        <fullName evidence="10">Histidine decarboxylase</fullName>
    </recommendedName>
</protein>
<comment type="cofactor">
    <cofactor evidence="1 6 7">
        <name>pyridoxal 5'-phosphate</name>
        <dbReference type="ChEBI" id="CHEBI:597326"/>
    </cofactor>
</comment>
<dbReference type="AlphaFoldDB" id="A0AAV5L1F7"/>
<keyword evidence="3" id="KW-0210">Decarboxylase</keyword>
<evidence type="ECO:0000256" key="3">
    <source>
        <dbReference type="ARBA" id="ARBA00022793"/>
    </source>
</evidence>
<evidence type="ECO:0000256" key="2">
    <source>
        <dbReference type="ARBA" id="ARBA00009533"/>
    </source>
</evidence>
<dbReference type="PANTHER" id="PTHR46101">
    <property type="match status" value="1"/>
</dbReference>